<dbReference type="SUPFAM" id="SSF51658">
    <property type="entry name" value="Xylose isomerase-like"/>
    <property type="match status" value="1"/>
</dbReference>
<feature type="non-terminal residue" evidence="2">
    <location>
        <position position="235"/>
    </location>
</feature>
<reference evidence="2" key="1">
    <citation type="journal article" date="2014" name="Front. Microbiol.">
        <title>High frequency of phylogenetically diverse reductive dehalogenase-homologous genes in deep subseafloor sedimentary metagenomes.</title>
        <authorList>
            <person name="Kawai M."/>
            <person name="Futagami T."/>
            <person name="Toyoda A."/>
            <person name="Takaki Y."/>
            <person name="Nishi S."/>
            <person name="Hori S."/>
            <person name="Arai W."/>
            <person name="Tsubouchi T."/>
            <person name="Morono Y."/>
            <person name="Uchiyama I."/>
            <person name="Ito T."/>
            <person name="Fujiyama A."/>
            <person name="Inagaki F."/>
            <person name="Takami H."/>
        </authorList>
    </citation>
    <scope>NUCLEOTIDE SEQUENCE</scope>
    <source>
        <strain evidence="2">Expedition CK06-06</strain>
    </source>
</reference>
<dbReference type="Pfam" id="PF01261">
    <property type="entry name" value="AP_endonuc_2"/>
    <property type="match status" value="1"/>
</dbReference>
<evidence type="ECO:0000313" key="2">
    <source>
        <dbReference type="EMBL" id="GAI99789.1"/>
    </source>
</evidence>
<dbReference type="InterPro" id="IPR013022">
    <property type="entry name" value="Xyl_isomerase-like_TIM-brl"/>
</dbReference>
<dbReference type="Gene3D" id="3.20.20.150">
    <property type="entry name" value="Divalent-metal-dependent TIM barrel enzymes"/>
    <property type="match status" value="1"/>
</dbReference>
<organism evidence="2">
    <name type="scientific">marine sediment metagenome</name>
    <dbReference type="NCBI Taxonomy" id="412755"/>
    <lineage>
        <taxon>unclassified sequences</taxon>
        <taxon>metagenomes</taxon>
        <taxon>ecological metagenomes</taxon>
    </lineage>
</organism>
<comment type="caution">
    <text evidence="2">The sequence shown here is derived from an EMBL/GenBank/DDBJ whole genome shotgun (WGS) entry which is preliminary data.</text>
</comment>
<dbReference type="EMBL" id="BARW01021139">
    <property type="protein sequence ID" value="GAI99789.1"/>
    <property type="molecule type" value="Genomic_DNA"/>
</dbReference>
<dbReference type="InterPro" id="IPR050312">
    <property type="entry name" value="IolE/XylAMocC-like"/>
</dbReference>
<protein>
    <recommendedName>
        <fullName evidence="1">Xylose isomerase-like TIM barrel domain-containing protein</fullName>
    </recommendedName>
</protein>
<sequence>MKLGLSSYAFRWACANNLSLIGFIKNCISSGVSGIQVCDNIQYSDLKSSEIKESLALLKDNDLHIETGARGLDYDELKKQIDSSIMLGSKIIRLVVEIDRYSKKLTIVQQKNKIIENLYPIINYAKKMNIRIAIENHATLSGKDVSDIVNTLNDATVGACLDTMNSIALLETPIETTKYLAPKLFCVHLKDFRIIKKPDNFIIEGTALGEGDVDFNSIIDIVNTYHDPFYFLELY</sequence>
<accession>X1V592</accession>
<feature type="domain" description="Xylose isomerase-like TIM barrel" evidence="1">
    <location>
        <begin position="28"/>
        <end position="228"/>
    </location>
</feature>
<proteinExistence type="predicted"/>
<evidence type="ECO:0000259" key="1">
    <source>
        <dbReference type="Pfam" id="PF01261"/>
    </source>
</evidence>
<dbReference type="InterPro" id="IPR036237">
    <property type="entry name" value="Xyl_isomerase-like_sf"/>
</dbReference>
<dbReference type="PANTHER" id="PTHR12110:SF41">
    <property type="entry name" value="INOSOSE DEHYDRATASE"/>
    <property type="match status" value="1"/>
</dbReference>
<gene>
    <name evidence="2" type="ORF">S12H4_35564</name>
</gene>
<dbReference type="PANTHER" id="PTHR12110">
    <property type="entry name" value="HYDROXYPYRUVATE ISOMERASE"/>
    <property type="match status" value="1"/>
</dbReference>
<name>X1V592_9ZZZZ</name>
<dbReference type="AlphaFoldDB" id="X1V592"/>